<feature type="domain" description="Inner membrane protein YqiJ N-terminal" evidence="3">
    <location>
        <begin position="10"/>
        <end position="106"/>
    </location>
</feature>
<evidence type="ECO:0000259" key="2">
    <source>
        <dbReference type="Pfam" id="PF07290"/>
    </source>
</evidence>
<keyword evidence="5" id="KW-1185">Reference proteome</keyword>
<dbReference type="EMBL" id="PHHF01000072">
    <property type="protein sequence ID" value="PTD17514.1"/>
    <property type="molecule type" value="Genomic_DNA"/>
</dbReference>
<dbReference type="Proteomes" id="UP000241206">
    <property type="component" value="Unassembled WGS sequence"/>
</dbReference>
<feature type="transmembrane region" description="Helical" evidence="1">
    <location>
        <begin position="12"/>
        <end position="36"/>
    </location>
</feature>
<keyword evidence="1" id="KW-0472">Membrane</keyword>
<feature type="transmembrane region" description="Helical" evidence="1">
    <location>
        <begin position="89"/>
        <end position="110"/>
    </location>
</feature>
<comment type="caution">
    <text evidence="4">The sequence shown here is derived from an EMBL/GenBank/DDBJ whole genome shotgun (WGS) entry which is preliminary data.</text>
</comment>
<feature type="transmembrane region" description="Helical" evidence="1">
    <location>
        <begin position="57"/>
        <end position="77"/>
    </location>
</feature>
<evidence type="ECO:0000259" key="3">
    <source>
        <dbReference type="Pfam" id="PF21001"/>
    </source>
</evidence>
<evidence type="ECO:0000313" key="5">
    <source>
        <dbReference type="Proteomes" id="UP000241206"/>
    </source>
</evidence>
<keyword evidence="1" id="KW-0812">Transmembrane</keyword>
<proteinExistence type="predicted"/>
<sequence>MLEFLGAGENLAFAVALALMLLIGAVEAVGLSAGMIGHEIDMDGDGDWLGWLGIGRIPLLMLLCVLLACFGLIGLIGQQVALNLTGALLPGWIAAPAAGVAALPATGILARGLGRILPRDETTAIDPGELVGLGATIVVGRASPGSPAKARVRDHHGQTHYVMAEPDNHGQVFGEDEEILLVRREGNVFRAIATGRPSSLQLEG</sequence>
<dbReference type="Pfam" id="PF07290">
    <property type="entry name" value="YqiJ_OB"/>
    <property type="match status" value="1"/>
</dbReference>
<dbReference type="RefSeq" id="WP_107395646.1">
    <property type="nucleotide sequence ID" value="NZ_PHHF01000072.1"/>
</dbReference>
<protein>
    <recommendedName>
        <fullName evidence="6">DUF1449 domain-containing protein</fullName>
    </recommendedName>
</protein>
<name>A0A2T4HNY0_9SPHN</name>
<dbReference type="InterPro" id="IPR048376">
    <property type="entry name" value="YqiJ_N"/>
</dbReference>
<dbReference type="Pfam" id="PF21001">
    <property type="entry name" value="YqiJ_N"/>
    <property type="match status" value="1"/>
</dbReference>
<evidence type="ECO:0008006" key="6">
    <source>
        <dbReference type="Google" id="ProtNLM"/>
    </source>
</evidence>
<dbReference type="AlphaFoldDB" id="A0A2T4HNY0"/>
<gene>
    <name evidence="4" type="ORF">CV103_17110</name>
</gene>
<feature type="domain" description="Inner membrane protein YqiJ OB-fold" evidence="2">
    <location>
        <begin position="129"/>
        <end position="192"/>
    </location>
</feature>
<keyword evidence="1" id="KW-1133">Transmembrane helix</keyword>
<reference evidence="4 5" key="1">
    <citation type="submission" date="2017-11" db="EMBL/GenBank/DDBJ databases">
        <title>Sphingomonas oleivorans sp. nov., isolated from oil-contaminated soil.</title>
        <authorList>
            <person name="Wang L."/>
            <person name="Chen L."/>
        </authorList>
    </citation>
    <scope>NUCLEOTIDE SEQUENCE [LARGE SCALE GENOMIC DNA]</scope>
    <source>
        <strain evidence="4 5">K101</strain>
    </source>
</reference>
<dbReference type="InterPro" id="IPR010840">
    <property type="entry name" value="YqiJ_OB"/>
</dbReference>
<accession>A0A2T4HNY0</accession>
<organism evidence="4 5">
    <name type="scientific">Edaphosphingomonas fennica</name>
    <dbReference type="NCBI Taxonomy" id="114404"/>
    <lineage>
        <taxon>Bacteria</taxon>
        <taxon>Pseudomonadati</taxon>
        <taxon>Pseudomonadota</taxon>
        <taxon>Alphaproteobacteria</taxon>
        <taxon>Sphingomonadales</taxon>
        <taxon>Rhizorhabdaceae</taxon>
        <taxon>Edaphosphingomonas</taxon>
    </lineage>
</organism>
<evidence type="ECO:0000256" key="1">
    <source>
        <dbReference type="SAM" id="Phobius"/>
    </source>
</evidence>
<evidence type="ECO:0000313" key="4">
    <source>
        <dbReference type="EMBL" id="PTD17514.1"/>
    </source>
</evidence>